<protein>
    <submittedName>
        <fullName evidence="1">Uncharacterized protein</fullName>
    </submittedName>
</protein>
<accession>A0AAC8TGZ0</accession>
<sequence>MQRIARVRTRDRSRARARMTHQLFRERMHGFPLGSQSLAP</sequence>
<gene>
    <name evidence="1" type="ORF">AA314_07383</name>
</gene>
<dbReference type="AlphaFoldDB" id="A0AAC8TGZ0"/>
<name>A0AAC8TGZ0_9BACT</name>
<dbReference type="EMBL" id="CP011509">
    <property type="protein sequence ID" value="AKJ05757.1"/>
    <property type="molecule type" value="Genomic_DNA"/>
</dbReference>
<dbReference type="Proteomes" id="UP000035579">
    <property type="component" value="Chromosome"/>
</dbReference>
<evidence type="ECO:0000313" key="1">
    <source>
        <dbReference type="EMBL" id="AKJ05757.1"/>
    </source>
</evidence>
<reference evidence="1 2" key="1">
    <citation type="submission" date="2015-05" db="EMBL/GenBank/DDBJ databases">
        <title>Genome assembly of Archangium gephyra DSM 2261.</title>
        <authorList>
            <person name="Sharma G."/>
            <person name="Subramanian S."/>
        </authorList>
    </citation>
    <scope>NUCLEOTIDE SEQUENCE [LARGE SCALE GENOMIC DNA]</scope>
    <source>
        <strain evidence="1 2">DSM 2261</strain>
    </source>
</reference>
<evidence type="ECO:0000313" key="2">
    <source>
        <dbReference type="Proteomes" id="UP000035579"/>
    </source>
</evidence>
<proteinExistence type="predicted"/>
<organism evidence="1 2">
    <name type="scientific">Archangium gephyra</name>
    <dbReference type="NCBI Taxonomy" id="48"/>
    <lineage>
        <taxon>Bacteria</taxon>
        <taxon>Pseudomonadati</taxon>
        <taxon>Myxococcota</taxon>
        <taxon>Myxococcia</taxon>
        <taxon>Myxococcales</taxon>
        <taxon>Cystobacterineae</taxon>
        <taxon>Archangiaceae</taxon>
        <taxon>Archangium</taxon>
    </lineage>
</organism>
<dbReference type="KEGG" id="age:AA314_07383"/>